<dbReference type="Pfam" id="PF04326">
    <property type="entry name" value="SLFN_AlbA_2"/>
    <property type="match status" value="1"/>
</dbReference>
<dbReference type="AlphaFoldDB" id="A0AAU8N4Y1"/>
<protein>
    <submittedName>
        <fullName evidence="2">AAA family ATPase</fullName>
    </submittedName>
</protein>
<dbReference type="GO" id="GO:0000731">
    <property type="term" value="P:DNA synthesis involved in DNA repair"/>
    <property type="evidence" value="ECO:0007669"/>
    <property type="project" value="TreeGrafter"/>
</dbReference>
<dbReference type="PANTHER" id="PTHR32182:SF22">
    <property type="entry name" value="ATP-DEPENDENT ENDONUCLEASE, OLD FAMILY-RELATED"/>
    <property type="match status" value="1"/>
</dbReference>
<dbReference type="Pfam" id="PF02463">
    <property type="entry name" value="SMC_N"/>
    <property type="match status" value="1"/>
</dbReference>
<dbReference type="Gene3D" id="3.30.950.30">
    <property type="entry name" value="Schlafen, AAA domain"/>
    <property type="match status" value="1"/>
</dbReference>
<accession>A0AAU8N4Y1</accession>
<dbReference type="InterPro" id="IPR003395">
    <property type="entry name" value="RecF/RecN/SMC_N"/>
</dbReference>
<dbReference type="Gene3D" id="3.40.50.300">
    <property type="entry name" value="P-loop containing nucleotide triphosphate hydrolases"/>
    <property type="match status" value="1"/>
</dbReference>
<sequence>MLEKIMINNFGSFETFEMKFNKDITVIVGRNGSGKTQLLGAIAAVFYGRESIRVNSTSGIDNMHISLKFKLSDSQIEVIRSYSNGIFYFENFTRCLSSNRISHLRNIDIVEYEPIIISYKNNSLEFDIDIIKKHLFQLKLESDIIDFFLEIINRVEKTKVKNAYRIYSGGERYILELLGQLSIALEDKRKIILIDEFGGDLDSNSFSILMSLLDSISRKIQVIIVMSSYHVHSLKLEKKSIELLHVTNPSDRNKCGFKYDFLDSILSTRIQSSDSPITKNKIVQYVMNSKIKLEENIDMEFKEVKGINSIDSILSTVDQYVVAYLNIKRNIIGKVLWGISDDRTVMGVKLAYSERDKLRRDVVNKLSQISPPVPSQVYSILLVEVYDEDMKVLEDKYIVEVTVYPYSSEYFFSTGKDEVYIKTDGGKRKLKTHEIQIELKSRR</sequence>
<gene>
    <name evidence="2" type="ORF">ABXS70_18675</name>
</gene>
<dbReference type="RefSeq" id="WP_366289929.1">
    <property type="nucleotide sequence ID" value="NZ_CP159992.1"/>
</dbReference>
<dbReference type="SMART" id="SM00382">
    <property type="entry name" value="AAA"/>
    <property type="match status" value="1"/>
</dbReference>
<feature type="domain" description="AAA+ ATPase" evidence="1">
    <location>
        <begin position="21"/>
        <end position="237"/>
    </location>
</feature>
<dbReference type="InterPro" id="IPR007421">
    <property type="entry name" value="Schlafen_AlbA_2_dom"/>
</dbReference>
<evidence type="ECO:0000259" key="1">
    <source>
        <dbReference type="SMART" id="SM00382"/>
    </source>
</evidence>
<dbReference type="InterPro" id="IPR003593">
    <property type="entry name" value="AAA+_ATPase"/>
</dbReference>
<dbReference type="InterPro" id="IPR027417">
    <property type="entry name" value="P-loop_NTPase"/>
</dbReference>
<proteinExistence type="predicted"/>
<name>A0AAU8N4Y1_9BACL</name>
<reference evidence="2" key="1">
    <citation type="submission" date="2024-05" db="EMBL/GenBank/DDBJ databases">
        <title>Draft genome assemblies of 36 bacteria isolated from hibernating arctic ground squirrels.</title>
        <authorList>
            <person name="McKee H."/>
            <person name="Mullen L."/>
            <person name="Drown D.M."/>
            <person name="Duddleston K.N."/>
        </authorList>
    </citation>
    <scope>NUCLEOTIDE SEQUENCE</scope>
    <source>
        <strain evidence="2">AN1007</strain>
    </source>
</reference>
<dbReference type="SUPFAM" id="SSF52540">
    <property type="entry name" value="P-loop containing nucleoside triphosphate hydrolases"/>
    <property type="match status" value="1"/>
</dbReference>
<organism evidence="2">
    <name type="scientific">Paenibacillus sp. AN1007</name>
    <dbReference type="NCBI Taxonomy" id="3151385"/>
    <lineage>
        <taxon>Bacteria</taxon>
        <taxon>Bacillati</taxon>
        <taxon>Bacillota</taxon>
        <taxon>Bacilli</taxon>
        <taxon>Bacillales</taxon>
        <taxon>Paenibacillaceae</taxon>
        <taxon>Paenibacillus</taxon>
    </lineage>
</organism>
<dbReference type="PANTHER" id="PTHR32182">
    <property type="entry name" value="DNA REPLICATION AND REPAIR PROTEIN RECF"/>
    <property type="match status" value="1"/>
</dbReference>
<dbReference type="GO" id="GO:0006302">
    <property type="term" value="P:double-strand break repair"/>
    <property type="evidence" value="ECO:0007669"/>
    <property type="project" value="TreeGrafter"/>
</dbReference>
<evidence type="ECO:0000313" key="2">
    <source>
        <dbReference type="EMBL" id="XCP93251.1"/>
    </source>
</evidence>
<dbReference type="EMBL" id="CP159992">
    <property type="protein sequence ID" value="XCP93251.1"/>
    <property type="molecule type" value="Genomic_DNA"/>
</dbReference>
<dbReference type="InterPro" id="IPR038461">
    <property type="entry name" value="Schlafen_AlbA_2_dom_sf"/>
</dbReference>